<dbReference type="GO" id="GO:0012505">
    <property type="term" value="C:endomembrane system"/>
    <property type="evidence" value="ECO:0007669"/>
    <property type="project" value="UniProtKB-SubCell"/>
</dbReference>
<dbReference type="EMBL" id="CP036349">
    <property type="protein sequence ID" value="QDV76106.1"/>
    <property type="molecule type" value="Genomic_DNA"/>
</dbReference>
<evidence type="ECO:0000256" key="2">
    <source>
        <dbReference type="ARBA" id="ARBA00022692"/>
    </source>
</evidence>
<evidence type="ECO:0000256" key="5">
    <source>
        <dbReference type="SAM" id="Phobius"/>
    </source>
</evidence>
<keyword evidence="2 5" id="KW-0812">Transmembrane</keyword>
<evidence type="ECO:0000256" key="4">
    <source>
        <dbReference type="ARBA" id="ARBA00023136"/>
    </source>
</evidence>
<feature type="transmembrane region" description="Helical" evidence="5">
    <location>
        <begin position="288"/>
        <end position="305"/>
    </location>
</feature>
<comment type="subcellular location">
    <subcellularLocation>
        <location evidence="1">Endomembrane system</location>
        <topology evidence="1">Multi-pass membrane protein</topology>
    </subcellularLocation>
</comment>
<dbReference type="GO" id="GO:0030026">
    <property type="term" value="P:intracellular manganese ion homeostasis"/>
    <property type="evidence" value="ECO:0007669"/>
    <property type="project" value="InterPro"/>
</dbReference>
<sequence length="344" mass="37306">MRWDSIDEKTWRRGLATGELRGDKFVITDFGDDSTWADALADVYQASTQFPRSTVAVALSPAAKNLLRDLRSQGRLSFREHDGLADIDNVLDFTDQSLRAHIDEHKPSAIAQRLELGFRHSYLKDFVYGAIDGAVTTFAVVSGVAGAGLSPGIIIILGAANLVGDGFSMAASNFLGTRAEQQLRARARRLEEEHIARYEKGEREEVRQIFAAKGFEGADLENAVRVITSDRDRWVDTMLQEEHGLPLSSPSAWRAAWTTFVAFLLVGLIPLLPFLWEFARGNVSSSPFLASTIMTAVAFVAVGAAKSRFVDHHWTVSGAETLAVGGAAAALAYVAGVLLKGVVG</sequence>
<keyword evidence="7" id="KW-1185">Reference proteome</keyword>
<feature type="transmembrane region" description="Helical" evidence="5">
    <location>
        <begin position="255"/>
        <end position="276"/>
    </location>
</feature>
<protein>
    <submittedName>
        <fullName evidence="6">VIT family protein</fullName>
    </submittedName>
</protein>
<reference evidence="6 7" key="1">
    <citation type="submission" date="2019-02" db="EMBL/GenBank/DDBJ databases">
        <title>Deep-cultivation of Planctomycetes and their phenomic and genomic characterization uncovers novel biology.</title>
        <authorList>
            <person name="Wiegand S."/>
            <person name="Jogler M."/>
            <person name="Boedeker C."/>
            <person name="Pinto D."/>
            <person name="Vollmers J."/>
            <person name="Rivas-Marin E."/>
            <person name="Kohn T."/>
            <person name="Peeters S.H."/>
            <person name="Heuer A."/>
            <person name="Rast P."/>
            <person name="Oberbeckmann S."/>
            <person name="Bunk B."/>
            <person name="Jeske O."/>
            <person name="Meyerdierks A."/>
            <person name="Storesund J.E."/>
            <person name="Kallscheuer N."/>
            <person name="Luecker S."/>
            <person name="Lage O.M."/>
            <person name="Pohl T."/>
            <person name="Merkel B.J."/>
            <person name="Hornburger P."/>
            <person name="Mueller R.-W."/>
            <person name="Bruemmer F."/>
            <person name="Labrenz M."/>
            <person name="Spormann A.M."/>
            <person name="Op den Camp H."/>
            <person name="Overmann J."/>
            <person name="Amann R."/>
            <person name="Jetten M.S.M."/>
            <person name="Mascher T."/>
            <person name="Medema M.H."/>
            <person name="Devos D.P."/>
            <person name="Kaster A.-K."/>
            <person name="Ovreas L."/>
            <person name="Rohde M."/>
            <person name="Galperin M.Y."/>
            <person name="Jogler C."/>
        </authorList>
    </citation>
    <scope>NUCLEOTIDE SEQUENCE [LARGE SCALE GENOMIC DNA]</scope>
    <source>
        <strain evidence="6 7">Spa11</strain>
    </source>
</reference>
<keyword evidence="4 5" id="KW-0472">Membrane</keyword>
<evidence type="ECO:0000256" key="3">
    <source>
        <dbReference type="ARBA" id="ARBA00022989"/>
    </source>
</evidence>
<dbReference type="GO" id="GO:0005384">
    <property type="term" value="F:manganese ion transmembrane transporter activity"/>
    <property type="evidence" value="ECO:0007669"/>
    <property type="project" value="InterPro"/>
</dbReference>
<evidence type="ECO:0000256" key="1">
    <source>
        <dbReference type="ARBA" id="ARBA00004127"/>
    </source>
</evidence>
<dbReference type="AlphaFoldDB" id="A0A518KE83"/>
<dbReference type="KEGG" id="bmei:Spa11_43310"/>
<evidence type="ECO:0000313" key="6">
    <source>
        <dbReference type="EMBL" id="QDV76106.1"/>
    </source>
</evidence>
<keyword evidence="3 5" id="KW-1133">Transmembrane helix</keyword>
<gene>
    <name evidence="6" type="ORF">Spa11_43310</name>
</gene>
<evidence type="ECO:0000313" key="7">
    <source>
        <dbReference type="Proteomes" id="UP000316426"/>
    </source>
</evidence>
<accession>A0A518KE83</accession>
<name>A0A518KE83_9BACT</name>
<dbReference type="PANTHER" id="PTHR31851">
    <property type="entry name" value="FE(2+)/MN(2+) TRANSPORTER PCL1"/>
    <property type="match status" value="1"/>
</dbReference>
<dbReference type="InterPro" id="IPR008217">
    <property type="entry name" value="Ccc1_fam"/>
</dbReference>
<dbReference type="Pfam" id="PF01988">
    <property type="entry name" value="VIT1"/>
    <property type="match status" value="1"/>
</dbReference>
<dbReference type="RefSeq" id="WP_197529572.1">
    <property type="nucleotide sequence ID" value="NZ_CP036349.1"/>
</dbReference>
<proteinExistence type="predicted"/>
<organism evidence="6 7">
    <name type="scientific">Botrimarina mediterranea</name>
    <dbReference type="NCBI Taxonomy" id="2528022"/>
    <lineage>
        <taxon>Bacteria</taxon>
        <taxon>Pseudomonadati</taxon>
        <taxon>Planctomycetota</taxon>
        <taxon>Planctomycetia</taxon>
        <taxon>Pirellulales</taxon>
        <taxon>Lacipirellulaceae</taxon>
        <taxon>Botrimarina</taxon>
    </lineage>
</organism>
<dbReference type="Proteomes" id="UP000316426">
    <property type="component" value="Chromosome"/>
</dbReference>
<feature type="transmembrane region" description="Helical" evidence="5">
    <location>
        <begin position="317"/>
        <end position="339"/>
    </location>
</feature>